<feature type="region of interest" description="Disordered" evidence="1">
    <location>
        <begin position="68"/>
        <end position="201"/>
    </location>
</feature>
<keyword evidence="2" id="KW-1185">Reference proteome</keyword>
<feature type="compositionally biased region" description="Acidic residues" evidence="1">
    <location>
        <begin position="425"/>
        <end position="434"/>
    </location>
</feature>
<dbReference type="PANTHER" id="PTHR36005:SF1">
    <property type="entry name" value="DNA LIGASE-LIKE PROTEIN"/>
    <property type="match status" value="1"/>
</dbReference>
<reference evidence="3" key="1">
    <citation type="submission" date="2025-08" db="UniProtKB">
        <authorList>
            <consortium name="RefSeq"/>
        </authorList>
    </citation>
    <scope>IDENTIFICATION</scope>
    <source>
        <strain evidence="3">OHB3-1</strain>
    </source>
</reference>
<dbReference type="KEGG" id="mcha:111008080"/>
<name>A0A6J1C5B3_MOMCH</name>
<dbReference type="PANTHER" id="PTHR36005">
    <property type="entry name" value="DNA LIGASE-LIKE PROTEIN"/>
    <property type="match status" value="1"/>
</dbReference>
<sequence>MESDDDFQFLSSPEPASPLVSGRKLKRLKKASVVSEDLPAIDDQSASGVLGDFARIDDRFDGSFEMHGLSASEFGGDELNKLDGQDLGDSDELQQSGSGSRDLDEGDNLEPVIGLDCEENDSGVEKAFEFDAGAGIDDKTEDQSPGMGEENGDVLIDEQEKKRPSLDAFEDEREAKRRKSKNKRLKSSGEPGNFSEAAVSKRILKKERREYVEQLRAESQRLLRDTRGAAFKPIPHVQKPISSVLEKIRQRKLELSRKSIIVKNIMFDGDDGDELFSEVVIKHRLSVEGREDSLEEECEDMNQHPADLENKEDSMCIDERNNGTNIPSERERATINEVTEAFRAPINDTQDLFSDSQTSNGDDVSNELYNNPLQEKFTPSILAMNLKRDTSLDDVMSETSSSHLQENFTPSILAMNLRLDSAALDDDSDEEDNDKENVNPHPHGLSDLPSSATGDPVKAFVDDEAEEEDDSDHDMRFQDEEEDGDSDSEELQDMIATAYEENPLDNERRNELHQKWLEQQDAAGTENLLQKLKYGSNFTKSALLEDENEGANDDFEFCQEAAEDLLPLNVARMNIRKVKQMLPQMYTDKDDQYISDDEETERRLARERVFDKAEGKSTFLSPAEDEGTREVFGLIKKLNVVPDAKKRQKAPTFLDPPLAGVNRNTSSKSSFLGRSSSLSLSSSHKNGSSTNGRSFIFGRDDSNSRSAIATTEEPSDPGQSEIRATRTSSAKFSYSQVRPSGQNTAPEIKSGTRTSLFDILRQSSLQLQRKPCTFGEESSQMSSAFASFKLEKTHMKKPIKSEGRF</sequence>
<feature type="compositionally biased region" description="Polar residues" evidence="1">
    <location>
        <begin position="725"/>
        <end position="750"/>
    </location>
</feature>
<gene>
    <name evidence="3" type="primary">LOC111008080</name>
</gene>
<feature type="compositionally biased region" description="Low complexity" evidence="1">
    <location>
        <begin position="666"/>
        <end position="689"/>
    </location>
</feature>
<evidence type="ECO:0000313" key="2">
    <source>
        <dbReference type="Proteomes" id="UP000504603"/>
    </source>
</evidence>
<proteinExistence type="predicted"/>
<organism evidence="2 3">
    <name type="scientific">Momordica charantia</name>
    <name type="common">Bitter gourd</name>
    <name type="synonym">Balsam pear</name>
    <dbReference type="NCBI Taxonomy" id="3673"/>
    <lineage>
        <taxon>Eukaryota</taxon>
        <taxon>Viridiplantae</taxon>
        <taxon>Streptophyta</taxon>
        <taxon>Embryophyta</taxon>
        <taxon>Tracheophyta</taxon>
        <taxon>Spermatophyta</taxon>
        <taxon>Magnoliopsida</taxon>
        <taxon>eudicotyledons</taxon>
        <taxon>Gunneridae</taxon>
        <taxon>Pentapetalae</taxon>
        <taxon>rosids</taxon>
        <taxon>fabids</taxon>
        <taxon>Cucurbitales</taxon>
        <taxon>Cucurbitaceae</taxon>
        <taxon>Momordiceae</taxon>
        <taxon>Momordica</taxon>
    </lineage>
</organism>
<feature type="region of interest" description="Disordered" evidence="1">
    <location>
        <begin position="645"/>
        <end position="750"/>
    </location>
</feature>
<evidence type="ECO:0000256" key="1">
    <source>
        <dbReference type="SAM" id="MobiDB-lite"/>
    </source>
</evidence>
<accession>A0A6J1C5B3</accession>
<dbReference type="Proteomes" id="UP000504603">
    <property type="component" value="Unplaced"/>
</dbReference>
<feature type="region of interest" description="Disordered" evidence="1">
    <location>
        <begin position="348"/>
        <end position="367"/>
    </location>
</feature>
<feature type="region of interest" description="Disordered" evidence="1">
    <location>
        <begin position="425"/>
        <end position="489"/>
    </location>
</feature>
<dbReference type="OrthoDB" id="1919305at2759"/>
<feature type="compositionally biased region" description="Acidic residues" evidence="1">
    <location>
        <begin position="462"/>
        <end position="472"/>
    </location>
</feature>
<dbReference type="RefSeq" id="XP_022136352.1">
    <property type="nucleotide sequence ID" value="XM_022280660.1"/>
</dbReference>
<feature type="compositionally biased region" description="Acidic residues" evidence="1">
    <location>
        <begin position="479"/>
        <end position="489"/>
    </location>
</feature>
<feature type="compositionally biased region" description="Basic residues" evidence="1">
    <location>
        <begin position="176"/>
        <end position="186"/>
    </location>
</feature>
<feature type="region of interest" description="Disordered" evidence="1">
    <location>
        <begin position="1"/>
        <end position="21"/>
    </location>
</feature>
<dbReference type="GeneID" id="111008080"/>
<evidence type="ECO:0000313" key="3">
    <source>
        <dbReference type="RefSeq" id="XP_022136352.1"/>
    </source>
</evidence>
<protein>
    <submittedName>
        <fullName evidence="3">Uncharacterized protein LOC111008080</fullName>
    </submittedName>
</protein>
<dbReference type="AlphaFoldDB" id="A0A6J1C5B3"/>